<dbReference type="RefSeq" id="WP_166272630.1">
    <property type="nucleotide sequence ID" value="NZ_JAAFGS010000001.1"/>
</dbReference>
<keyword evidence="3" id="KW-1185">Reference proteome</keyword>
<dbReference type="Proteomes" id="UP000800303">
    <property type="component" value="Unassembled WGS sequence"/>
</dbReference>
<evidence type="ECO:0000256" key="1">
    <source>
        <dbReference type="SAM" id="MobiDB-lite"/>
    </source>
</evidence>
<comment type="caution">
    <text evidence="2">The sequence shown here is derived from an EMBL/GenBank/DDBJ whole genome shotgun (WGS) entry which is preliminary data.</text>
</comment>
<feature type="region of interest" description="Disordered" evidence="1">
    <location>
        <begin position="168"/>
        <end position="197"/>
    </location>
</feature>
<accession>A0ABX0F3H6</accession>
<dbReference type="EMBL" id="JAAFGS010000001">
    <property type="protein sequence ID" value="NGZ74430.1"/>
    <property type="molecule type" value="Genomic_DNA"/>
</dbReference>
<sequence>MTNESIQKLTENENADSANMEEKLTTLRGVTDRLERSGVDYVVGGSGMLFGLGLTDRVRDWDIMTEAPESEIRRALGDLELSEESGPSELYGSGCKLTVQGTEPEVEVIIGFAVRARAGICRLPALSGGLRNGLRIASPEVWLAAYTLMGRTEKADLLESYLQERGADPSALSRLREQPLPSELAERLNRLPAAPTR</sequence>
<evidence type="ECO:0000313" key="3">
    <source>
        <dbReference type="Proteomes" id="UP000800303"/>
    </source>
</evidence>
<dbReference type="Gene3D" id="3.30.460.40">
    <property type="match status" value="1"/>
</dbReference>
<evidence type="ECO:0000313" key="2">
    <source>
        <dbReference type="EMBL" id="NGZ74430.1"/>
    </source>
</evidence>
<dbReference type="InterPro" id="IPR043519">
    <property type="entry name" value="NT_sf"/>
</dbReference>
<reference evidence="2 3" key="1">
    <citation type="submission" date="2020-01" db="EMBL/GenBank/DDBJ databases">
        <title>Polyphasic characterisation and genomic insights into a novel alkali tolerant bacterium VR-M41.</title>
        <authorList>
            <person name="Vemuluri V.R."/>
        </authorList>
    </citation>
    <scope>NUCLEOTIDE SEQUENCE [LARGE SCALE GENOMIC DNA]</scope>
    <source>
        <strain evidence="2 3">VR-M41</strain>
    </source>
</reference>
<protein>
    <submittedName>
        <fullName evidence="2">Uncharacterized protein</fullName>
    </submittedName>
</protein>
<gene>
    <name evidence="2" type="ORF">GYN08_03805</name>
</gene>
<name>A0ABX0F3H6_9BACL</name>
<organism evidence="2 3">
    <name type="scientific">Saccharibacillus alkalitolerans</name>
    <dbReference type="NCBI Taxonomy" id="2705290"/>
    <lineage>
        <taxon>Bacteria</taxon>
        <taxon>Bacillati</taxon>
        <taxon>Bacillota</taxon>
        <taxon>Bacilli</taxon>
        <taxon>Bacillales</taxon>
        <taxon>Paenibacillaceae</taxon>
        <taxon>Saccharibacillus</taxon>
    </lineage>
</organism>
<proteinExistence type="predicted"/>
<dbReference type="SUPFAM" id="SSF81301">
    <property type="entry name" value="Nucleotidyltransferase"/>
    <property type="match status" value="1"/>
</dbReference>